<name>A0ABY5M7S0_9ACTN</name>
<sequence>MRVDELVRSLLRRPMGLVLVVLIALGGAGYGWRSASTTYESTASVLILPPAGSDGTASSNPLVNLDYNMSQLALTVSSQLQSDQVQEAVADAGGDGAYSADTLSSENSAIAQLTPMVALVASASTAEGARSAAAALVDQVSVQLAEIQESANVPGAARATAVISTPPGAGSAVGSARLRAAGVLGLACGFAALLGLVALQPSARGGGRSRSGVPKAAIRARLQEEWERSGRNVALSRAEAREAWRRTEALLAAERGTDVRALEATAQRRSRRA</sequence>
<dbReference type="RefSeq" id="WP_232401324.1">
    <property type="nucleotide sequence ID" value="NZ_CP102173.1"/>
</dbReference>
<dbReference type="Proteomes" id="UP001316184">
    <property type="component" value="Chromosome"/>
</dbReference>
<keyword evidence="1" id="KW-0812">Transmembrane</keyword>
<keyword evidence="1" id="KW-1133">Transmembrane helix</keyword>
<gene>
    <name evidence="2" type="ORF">NQV15_14160</name>
</gene>
<keyword evidence="1" id="KW-0472">Membrane</keyword>
<protein>
    <recommendedName>
        <fullName evidence="4">Capsular polysaccharide biosynthesis protein</fullName>
    </recommendedName>
</protein>
<dbReference type="EMBL" id="CP102173">
    <property type="protein sequence ID" value="UUP12989.1"/>
    <property type="molecule type" value="Genomic_DNA"/>
</dbReference>
<feature type="transmembrane region" description="Helical" evidence="1">
    <location>
        <begin position="180"/>
        <end position="199"/>
    </location>
</feature>
<evidence type="ECO:0000313" key="3">
    <source>
        <dbReference type="Proteomes" id="UP001316184"/>
    </source>
</evidence>
<evidence type="ECO:0000256" key="1">
    <source>
        <dbReference type="SAM" id="Phobius"/>
    </source>
</evidence>
<evidence type="ECO:0000313" key="2">
    <source>
        <dbReference type="EMBL" id="UUP12989.1"/>
    </source>
</evidence>
<keyword evidence="3" id="KW-1185">Reference proteome</keyword>
<proteinExistence type="predicted"/>
<evidence type="ECO:0008006" key="4">
    <source>
        <dbReference type="Google" id="ProtNLM"/>
    </source>
</evidence>
<organism evidence="2 3">
    <name type="scientific">Aeromicrobium wangtongii</name>
    <dbReference type="NCBI Taxonomy" id="2969247"/>
    <lineage>
        <taxon>Bacteria</taxon>
        <taxon>Bacillati</taxon>
        <taxon>Actinomycetota</taxon>
        <taxon>Actinomycetes</taxon>
        <taxon>Propionibacteriales</taxon>
        <taxon>Nocardioidaceae</taxon>
        <taxon>Aeromicrobium</taxon>
    </lineage>
</organism>
<reference evidence="2 3" key="1">
    <citation type="submission" date="2022-08" db="EMBL/GenBank/DDBJ databases">
        <title>novel species in genus Aeromicrobium.</title>
        <authorList>
            <person name="Ye L."/>
        </authorList>
    </citation>
    <scope>NUCLEOTIDE SEQUENCE [LARGE SCALE GENOMIC DNA]</scope>
    <source>
        <strain evidence="3">zg-Y1379</strain>
    </source>
</reference>
<accession>A0ABY5M7S0</accession>